<dbReference type="SUPFAM" id="SSF52374">
    <property type="entry name" value="Nucleotidylyl transferase"/>
    <property type="match status" value="1"/>
</dbReference>
<proteinExistence type="predicted"/>
<keyword evidence="2" id="KW-0548">Nucleotidyltransferase</keyword>
<feature type="domain" description="Cytidyltransferase-like" evidence="3">
    <location>
        <begin position="15"/>
        <end position="109"/>
    </location>
</feature>
<reference evidence="4 5" key="1">
    <citation type="journal article" date="2016" name="Nat. Commun.">
        <title>Thousands of microbial genomes shed light on interconnected biogeochemical processes in an aquifer system.</title>
        <authorList>
            <person name="Anantharaman K."/>
            <person name="Brown C.T."/>
            <person name="Hug L.A."/>
            <person name="Sharon I."/>
            <person name="Castelle C.J."/>
            <person name="Probst A.J."/>
            <person name="Thomas B.C."/>
            <person name="Singh A."/>
            <person name="Wilkins M.J."/>
            <person name="Karaoz U."/>
            <person name="Brodie E.L."/>
            <person name="Williams K.H."/>
            <person name="Hubbard S.S."/>
            <person name="Banfield J.F."/>
        </authorList>
    </citation>
    <scope>NUCLEOTIDE SEQUENCE [LARGE SCALE GENOMIC DNA]</scope>
</reference>
<dbReference type="PANTHER" id="PTHR43793:SF1">
    <property type="entry name" value="FAD SYNTHASE"/>
    <property type="match status" value="1"/>
</dbReference>
<organism evidence="4 5">
    <name type="scientific">Candidatus Kaiserbacteria bacterium RIFCSPLOWO2_01_FULL_50_24</name>
    <dbReference type="NCBI Taxonomy" id="1798507"/>
    <lineage>
        <taxon>Bacteria</taxon>
        <taxon>Candidatus Kaiseribacteriota</taxon>
    </lineage>
</organism>
<sequence>MGLREKKKIVVAVSGGLDPIHIGHIRMFREAKKFGNTLVVILNNDNWLRKKKGVVFMPARERKELLEALKDVNEVVVTKHPKNPKDMSVCAELRKIKPHIFANGGDRTRGNIPEVVVCKEIGCKMIFNVGHGGKVQSSSWLLADYLKKLHIRAEAEKTKPRT</sequence>
<dbReference type="InterPro" id="IPR050385">
    <property type="entry name" value="Archaeal_FAD_synthase"/>
</dbReference>
<evidence type="ECO:0000256" key="2">
    <source>
        <dbReference type="ARBA" id="ARBA00022695"/>
    </source>
</evidence>
<comment type="caution">
    <text evidence="4">The sequence shown here is derived from an EMBL/GenBank/DDBJ whole genome shotgun (WGS) entry which is preliminary data.</text>
</comment>
<keyword evidence="1" id="KW-0808">Transferase</keyword>
<evidence type="ECO:0000256" key="1">
    <source>
        <dbReference type="ARBA" id="ARBA00022679"/>
    </source>
</evidence>
<dbReference type="EMBL" id="MFLU01000020">
    <property type="protein sequence ID" value="OGG73395.1"/>
    <property type="molecule type" value="Genomic_DNA"/>
</dbReference>
<dbReference type="InterPro" id="IPR014729">
    <property type="entry name" value="Rossmann-like_a/b/a_fold"/>
</dbReference>
<protein>
    <recommendedName>
        <fullName evidence="3">Cytidyltransferase-like domain-containing protein</fullName>
    </recommendedName>
</protein>
<evidence type="ECO:0000313" key="5">
    <source>
        <dbReference type="Proteomes" id="UP000178587"/>
    </source>
</evidence>
<dbReference type="Pfam" id="PF01467">
    <property type="entry name" value="CTP_transf_like"/>
    <property type="match status" value="1"/>
</dbReference>
<dbReference type="Gene3D" id="3.40.50.620">
    <property type="entry name" value="HUPs"/>
    <property type="match status" value="1"/>
</dbReference>
<dbReference type="PANTHER" id="PTHR43793">
    <property type="entry name" value="FAD SYNTHASE"/>
    <property type="match status" value="1"/>
</dbReference>
<evidence type="ECO:0000313" key="4">
    <source>
        <dbReference type="EMBL" id="OGG73395.1"/>
    </source>
</evidence>
<dbReference type="InterPro" id="IPR004821">
    <property type="entry name" value="Cyt_trans-like"/>
</dbReference>
<evidence type="ECO:0000259" key="3">
    <source>
        <dbReference type="Pfam" id="PF01467"/>
    </source>
</evidence>
<dbReference type="NCBIfam" id="TIGR00125">
    <property type="entry name" value="cyt_tran_rel"/>
    <property type="match status" value="1"/>
</dbReference>
<dbReference type="AlphaFoldDB" id="A0A1F6EIC5"/>
<dbReference type="STRING" id="1798507.A3A34_03150"/>
<dbReference type="GO" id="GO:0016779">
    <property type="term" value="F:nucleotidyltransferase activity"/>
    <property type="evidence" value="ECO:0007669"/>
    <property type="project" value="UniProtKB-KW"/>
</dbReference>
<gene>
    <name evidence="4" type="ORF">A3A34_03150</name>
</gene>
<accession>A0A1F6EIC5</accession>
<name>A0A1F6EIC5_9BACT</name>
<dbReference type="Proteomes" id="UP000178587">
    <property type="component" value="Unassembled WGS sequence"/>
</dbReference>